<feature type="domain" description="Beta-ketoacyl synthase-like N-terminal" evidence="1">
    <location>
        <begin position="37"/>
        <end position="202"/>
    </location>
</feature>
<proteinExistence type="predicted"/>
<dbReference type="AlphaFoldDB" id="A0A2W4RMZ2"/>
<name>A0A2W4RMZ2_9GAMM</name>
<gene>
    <name evidence="2" type="ORF">DM484_08985</name>
</gene>
<sequence length="276" mass="28923">MPTRQLTVSLEGIGLLGPGFTNWLTGQAILAGQSGYVPQATVLPPSTALPPAERRRAGKAVKLALAIGQEAIVAAGLDPSTLPTVFSSSGGDGYNCHAICETLASVDRRISPTRFHNSVHNAPAGYWGIATGAMLPASVLCGFDASFGTGLLETVTSVVVDNTRSVLIAYDTDYPEPLRSPRPIFDAFGVALVLAPPGGKGSLVEITVSLVTEPPSRLNDENLESLRQSIPAARSLPLLQAIALGKSARVVLDYLDTLRLAVEIAPLLEKSFETVL</sequence>
<evidence type="ECO:0000313" key="2">
    <source>
        <dbReference type="EMBL" id="PZN81158.1"/>
    </source>
</evidence>
<evidence type="ECO:0000259" key="1">
    <source>
        <dbReference type="Pfam" id="PF13723"/>
    </source>
</evidence>
<dbReference type="InterPro" id="IPR014030">
    <property type="entry name" value="Ketoacyl_synth_N"/>
</dbReference>
<dbReference type="Pfam" id="PF13723">
    <property type="entry name" value="Ketoacyl-synt_2"/>
    <property type="match status" value="1"/>
</dbReference>
<organism evidence="2 3">
    <name type="scientific">Candidatus Methylumidiphilus alinenensis</name>
    <dbReference type="NCBI Taxonomy" id="2202197"/>
    <lineage>
        <taxon>Bacteria</taxon>
        <taxon>Pseudomonadati</taxon>
        <taxon>Pseudomonadota</taxon>
        <taxon>Gammaproteobacteria</taxon>
        <taxon>Methylococcales</taxon>
        <taxon>Candidatus Methylumidiphilus</taxon>
    </lineage>
</organism>
<dbReference type="EMBL" id="QJPH01000275">
    <property type="protein sequence ID" value="PZN81158.1"/>
    <property type="molecule type" value="Genomic_DNA"/>
</dbReference>
<comment type="caution">
    <text evidence="2">The sequence shown here is derived from an EMBL/GenBank/DDBJ whole genome shotgun (WGS) entry which is preliminary data.</text>
</comment>
<accession>A0A2W4RMZ2</accession>
<dbReference type="Proteomes" id="UP000249396">
    <property type="component" value="Unassembled WGS sequence"/>
</dbReference>
<dbReference type="InterPro" id="IPR016039">
    <property type="entry name" value="Thiolase-like"/>
</dbReference>
<reference evidence="2 3" key="1">
    <citation type="journal article" date="2018" name="Aquat. Microb. Ecol.">
        <title>Gammaproteobacterial methanotrophs dominate.</title>
        <authorList>
            <person name="Rissanen A.J."/>
            <person name="Saarenheimo J."/>
            <person name="Tiirola M."/>
            <person name="Peura S."/>
            <person name="Aalto S.L."/>
            <person name="Karvinen A."/>
            <person name="Nykanen H."/>
        </authorList>
    </citation>
    <scope>NUCLEOTIDE SEQUENCE [LARGE SCALE GENOMIC DNA]</scope>
    <source>
        <strain evidence="2">AMbin10</strain>
    </source>
</reference>
<dbReference type="GO" id="GO:0016746">
    <property type="term" value="F:acyltransferase activity"/>
    <property type="evidence" value="ECO:0007669"/>
    <property type="project" value="InterPro"/>
</dbReference>
<protein>
    <submittedName>
        <fullName evidence="2">3-oxoacyl-ACP synthase</fullName>
    </submittedName>
</protein>
<evidence type="ECO:0000313" key="3">
    <source>
        <dbReference type="Proteomes" id="UP000249396"/>
    </source>
</evidence>
<dbReference type="Gene3D" id="3.40.47.10">
    <property type="match status" value="1"/>
</dbReference>
<dbReference type="SUPFAM" id="SSF53901">
    <property type="entry name" value="Thiolase-like"/>
    <property type="match status" value="1"/>
</dbReference>